<dbReference type="EMBL" id="AYZH01000017">
    <property type="protein sequence ID" value="KRN01654.1"/>
    <property type="molecule type" value="Genomic_DNA"/>
</dbReference>
<evidence type="ECO:0000256" key="7">
    <source>
        <dbReference type="ARBA" id="ARBA00022989"/>
    </source>
</evidence>
<feature type="transmembrane region" description="Helical" evidence="9">
    <location>
        <begin position="224"/>
        <end position="246"/>
    </location>
</feature>
<evidence type="ECO:0000256" key="8">
    <source>
        <dbReference type="ARBA" id="ARBA00023136"/>
    </source>
</evidence>
<name>A0A0R2DDR6_9LACO</name>
<gene>
    <name evidence="10" type="ORF">FD13_GL000709</name>
</gene>
<dbReference type="GO" id="GO:0005886">
    <property type="term" value="C:plasma membrane"/>
    <property type="evidence" value="ECO:0007669"/>
    <property type="project" value="UniProtKB-SubCell"/>
</dbReference>
<evidence type="ECO:0000256" key="1">
    <source>
        <dbReference type="ARBA" id="ARBA00004651"/>
    </source>
</evidence>
<evidence type="ECO:0000256" key="4">
    <source>
        <dbReference type="ARBA" id="ARBA00022597"/>
    </source>
</evidence>
<protein>
    <submittedName>
        <fullName evidence="10">Mannose-specific PTS system component IID</fullName>
    </submittedName>
</protein>
<evidence type="ECO:0000256" key="5">
    <source>
        <dbReference type="ARBA" id="ARBA00022683"/>
    </source>
</evidence>
<keyword evidence="3" id="KW-1003">Cell membrane</keyword>
<evidence type="ECO:0000256" key="6">
    <source>
        <dbReference type="ARBA" id="ARBA00022692"/>
    </source>
</evidence>
<keyword evidence="2" id="KW-0813">Transport</keyword>
<dbReference type="STRING" id="1423803.FD13_GL000709"/>
<proteinExistence type="predicted"/>
<evidence type="ECO:0000256" key="2">
    <source>
        <dbReference type="ARBA" id="ARBA00022448"/>
    </source>
</evidence>
<dbReference type="GO" id="GO:0009401">
    <property type="term" value="P:phosphoenolpyruvate-dependent sugar phosphotransferase system"/>
    <property type="evidence" value="ECO:0007669"/>
    <property type="project" value="UniProtKB-KW"/>
</dbReference>
<dbReference type="Pfam" id="PF03613">
    <property type="entry name" value="EIID-AGA"/>
    <property type="match status" value="1"/>
</dbReference>
<dbReference type="NCBIfam" id="TIGR00828">
    <property type="entry name" value="EIID-AGA"/>
    <property type="match status" value="1"/>
</dbReference>
<keyword evidence="4" id="KW-0762">Sugar transport</keyword>
<evidence type="ECO:0000256" key="9">
    <source>
        <dbReference type="SAM" id="Phobius"/>
    </source>
</evidence>
<accession>A0A0R2DDR6</accession>
<dbReference type="PATRIC" id="fig|1423803.3.peg.706"/>
<reference evidence="10 11" key="1">
    <citation type="journal article" date="2015" name="Genome Announc.">
        <title>Expanding the biotechnology potential of lactobacilli through comparative genomics of 213 strains and associated genera.</title>
        <authorList>
            <person name="Sun Z."/>
            <person name="Harris H.M."/>
            <person name="McCann A."/>
            <person name="Guo C."/>
            <person name="Argimon S."/>
            <person name="Zhang W."/>
            <person name="Yang X."/>
            <person name="Jeffery I.B."/>
            <person name="Cooney J.C."/>
            <person name="Kagawa T.F."/>
            <person name="Liu W."/>
            <person name="Song Y."/>
            <person name="Salvetti E."/>
            <person name="Wrobel A."/>
            <person name="Rasinkangas P."/>
            <person name="Parkhill J."/>
            <person name="Rea M.C."/>
            <person name="O'Sullivan O."/>
            <person name="Ritari J."/>
            <person name="Douillard F.P."/>
            <person name="Paul Ross R."/>
            <person name="Yang R."/>
            <person name="Briner A.E."/>
            <person name="Felis G.E."/>
            <person name="de Vos W.M."/>
            <person name="Barrangou R."/>
            <person name="Klaenhammer T.R."/>
            <person name="Caufield P.W."/>
            <person name="Cui Y."/>
            <person name="Zhang H."/>
            <person name="O'Toole P.W."/>
        </authorList>
    </citation>
    <scope>NUCLEOTIDE SEQUENCE [LARGE SCALE GENOMIC DNA]</scope>
    <source>
        <strain evidence="10 11">DSM 21775</strain>
    </source>
</reference>
<keyword evidence="6 9" id="KW-0812">Transmembrane</keyword>
<comment type="subcellular location">
    <subcellularLocation>
        <location evidence="1">Cell membrane</location>
        <topology evidence="1">Multi-pass membrane protein</topology>
    </subcellularLocation>
</comment>
<keyword evidence="8 9" id="KW-0472">Membrane</keyword>
<dbReference type="InterPro" id="IPR004704">
    <property type="entry name" value="PTS_IID_man"/>
</dbReference>
<evidence type="ECO:0000313" key="10">
    <source>
        <dbReference type="EMBL" id="KRN01654.1"/>
    </source>
</evidence>
<dbReference type="PANTHER" id="PTHR32502:SF5">
    <property type="entry name" value="N-ACETYLGALACTOSAMINE PERMEASE IID COMPONENT-RELATED"/>
    <property type="match status" value="1"/>
</dbReference>
<evidence type="ECO:0000256" key="3">
    <source>
        <dbReference type="ARBA" id="ARBA00022475"/>
    </source>
</evidence>
<dbReference type="PROSITE" id="PS51108">
    <property type="entry name" value="PTS_EIID"/>
    <property type="match status" value="1"/>
</dbReference>
<keyword evidence="7 9" id="KW-1133">Transmembrane helix</keyword>
<feature type="transmembrane region" description="Helical" evidence="9">
    <location>
        <begin position="253"/>
        <end position="270"/>
    </location>
</feature>
<evidence type="ECO:0000313" key="11">
    <source>
        <dbReference type="Proteomes" id="UP000051589"/>
    </source>
</evidence>
<feature type="transmembrane region" description="Helical" evidence="9">
    <location>
        <begin position="128"/>
        <end position="153"/>
    </location>
</feature>
<dbReference type="RefSeq" id="WP_061777137.1">
    <property type="nucleotide sequence ID" value="NZ_AYZH01000017.1"/>
</dbReference>
<dbReference type="OrthoDB" id="9795582at2"/>
<keyword evidence="5" id="KW-0598">Phosphotransferase system</keyword>
<keyword evidence="11" id="KW-1185">Reference proteome</keyword>
<comment type="caution">
    <text evidence="10">The sequence shown here is derived from an EMBL/GenBank/DDBJ whole genome shotgun (WGS) entry which is preliminary data.</text>
</comment>
<sequence length="273" mass="30631">MAEPTKFRLTMGDQVHVFVRSGFEQAAWNYPRLQNMGFCYLMIPAIRRLYPDQTDQAAAAQRHLELFNTMPYMQSLITGVTLAMEEDHANGKPVTDAEIKSVKVAMMGSLAGVADPVWWGIWRPLLSAFAATLVFSGFGIVGPLTFFIGWNVVRLSFRWLTQRWGYRRGISAVTGLQSETLRRLTEGASIVGLFVMGAIVPRWTRLQLAPSFHLPGGVTKRLQAMLDQLLPGVLPLGLTLLAVWLLRHRVRPLWLFVGVFVLGIGGYWIGLFR</sequence>
<dbReference type="PANTHER" id="PTHR32502">
    <property type="entry name" value="N-ACETYLGALACTOSAMINE PERMEASE II COMPONENT-RELATED"/>
    <property type="match status" value="1"/>
</dbReference>
<feature type="transmembrane region" description="Helical" evidence="9">
    <location>
        <begin position="187"/>
        <end position="204"/>
    </location>
</feature>
<dbReference type="AlphaFoldDB" id="A0A0R2DDR6"/>
<dbReference type="InterPro" id="IPR050303">
    <property type="entry name" value="GatZ_KbaZ_carbometab"/>
</dbReference>
<dbReference type="Proteomes" id="UP000051589">
    <property type="component" value="Unassembled WGS sequence"/>
</dbReference>
<organism evidence="10 11">
    <name type="scientific">Levilactobacillus senmaizukei DSM 21775 = NBRC 103853</name>
    <dbReference type="NCBI Taxonomy" id="1423803"/>
    <lineage>
        <taxon>Bacteria</taxon>
        <taxon>Bacillati</taxon>
        <taxon>Bacillota</taxon>
        <taxon>Bacilli</taxon>
        <taxon>Lactobacillales</taxon>
        <taxon>Lactobacillaceae</taxon>
        <taxon>Levilactobacillus</taxon>
    </lineage>
</organism>